<keyword evidence="2" id="KW-1185">Reference proteome</keyword>
<comment type="caution">
    <text evidence="1">The sequence shown here is derived from an EMBL/GenBank/DDBJ whole genome shotgun (WGS) entry which is preliminary data.</text>
</comment>
<dbReference type="PANTHER" id="PTHR35408:SF3">
    <property type="entry name" value="GLYCOSYLTRANSFERASE 2-LIKE DOMAIN-CONTAINING PROTEIN"/>
    <property type="match status" value="1"/>
</dbReference>
<proteinExistence type="predicted"/>
<evidence type="ECO:0000313" key="1">
    <source>
        <dbReference type="EMBL" id="KAJ7367670.1"/>
    </source>
</evidence>
<protein>
    <submittedName>
        <fullName evidence="1">Uncharacterized protein</fullName>
    </submittedName>
</protein>
<name>A0AAD7ATF7_9AGAR</name>
<dbReference type="EMBL" id="JARIHO010000001">
    <property type="protein sequence ID" value="KAJ7367670.1"/>
    <property type="molecule type" value="Genomic_DNA"/>
</dbReference>
<dbReference type="PANTHER" id="PTHR35408">
    <property type="entry name" value="CHROMOSOME 15, WHOLE GENOME SHOTGUN SEQUENCE"/>
    <property type="match status" value="1"/>
</dbReference>
<accession>A0AAD7ATF7</accession>
<organism evidence="1 2">
    <name type="scientific">Mycena albidolilacea</name>
    <dbReference type="NCBI Taxonomy" id="1033008"/>
    <lineage>
        <taxon>Eukaryota</taxon>
        <taxon>Fungi</taxon>
        <taxon>Dikarya</taxon>
        <taxon>Basidiomycota</taxon>
        <taxon>Agaricomycotina</taxon>
        <taxon>Agaricomycetes</taxon>
        <taxon>Agaricomycetidae</taxon>
        <taxon>Agaricales</taxon>
        <taxon>Marasmiineae</taxon>
        <taxon>Mycenaceae</taxon>
        <taxon>Mycena</taxon>
    </lineage>
</organism>
<gene>
    <name evidence="1" type="ORF">DFH08DRAFT_946658</name>
</gene>
<evidence type="ECO:0000313" key="2">
    <source>
        <dbReference type="Proteomes" id="UP001218218"/>
    </source>
</evidence>
<reference evidence="1" key="1">
    <citation type="submission" date="2023-03" db="EMBL/GenBank/DDBJ databases">
        <title>Massive genome expansion in bonnet fungi (Mycena s.s.) driven by repeated elements and novel gene families across ecological guilds.</title>
        <authorList>
            <consortium name="Lawrence Berkeley National Laboratory"/>
            <person name="Harder C.B."/>
            <person name="Miyauchi S."/>
            <person name="Viragh M."/>
            <person name="Kuo A."/>
            <person name="Thoen E."/>
            <person name="Andreopoulos B."/>
            <person name="Lu D."/>
            <person name="Skrede I."/>
            <person name="Drula E."/>
            <person name="Henrissat B."/>
            <person name="Morin E."/>
            <person name="Kohler A."/>
            <person name="Barry K."/>
            <person name="LaButti K."/>
            <person name="Morin E."/>
            <person name="Salamov A."/>
            <person name="Lipzen A."/>
            <person name="Mereny Z."/>
            <person name="Hegedus B."/>
            <person name="Baldrian P."/>
            <person name="Stursova M."/>
            <person name="Weitz H."/>
            <person name="Taylor A."/>
            <person name="Grigoriev I.V."/>
            <person name="Nagy L.G."/>
            <person name="Martin F."/>
            <person name="Kauserud H."/>
        </authorList>
    </citation>
    <scope>NUCLEOTIDE SEQUENCE</scope>
    <source>
        <strain evidence="1">CBHHK002</strain>
    </source>
</reference>
<dbReference type="Proteomes" id="UP001218218">
    <property type="component" value="Unassembled WGS sequence"/>
</dbReference>
<dbReference type="AlphaFoldDB" id="A0AAD7ATF7"/>
<sequence length="343" mass="39075">MDGVDWDDECGILVLRKYYALRHEAEDTVLESKCLCSDTLFSVYALQDKRTPERHLHNLHQRQRVVPPLATDCNERLTYYVNHNIEWIVRPRHEDAPDGFKWAGRFKKASSTDYRLELSLKAEQHLETLAARANAEAQQGQTPTLAELGGVPGDERNFMGSGLYSIQYQHCDEDDHGIIFATWAVLGGSDTLMIGDDLTQHPLGMTIKLIYEESGRRWCWWVVNGKATRLGEYVVIVNSDTVVPEDCLRDAAGDERLVPMAKWRPLWGTTHLWWKAIQDTVFISPVDSKEKIWSKTNVLEGFDMALCLLLHGYIICWATYSNGGFKEGAAHNYFPSILQIISD</sequence>